<evidence type="ECO:0000256" key="4">
    <source>
        <dbReference type="ARBA" id="ARBA00022833"/>
    </source>
</evidence>
<evidence type="ECO:0000313" key="8">
    <source>
        <dbReference type="Proteomes" id="UP000789570"/>
    </source>
</evidence>
<gene>
    <name evidence="7" type="ORF">FCALED_LOCUS8705</name>
</gene>
<dbReference type="GO" id="GO:0003677">
    <property type="term" value="F:DNA binding"/>
    <property type="evidence" value="ECO:0007669"/>
    <property type="project" value="InterPro"/>
</dbReference>
<reference evidence="7" key="1">
    <citation type="submission" date="2021-06" db="EMBL/GenBank/DDBJ databases">
        <authorList>
            <person name="Kallberg Y."/>
            <person name="Tangrot J."/>
            <person name="Rosling A."/>
        </authorList>
    </citation>
    <scope>NUCLEOTIDE SEQUENCE</scope>
    <source>
        <strain evidence="7">UK204</strain>
    </source>
</reference>
<proteinExistence type="predicted"/>
<dbReference type="GO" id="GO:0005666">
    <property type="term" value="C:RNA polymerase III complex"/>
    <property type="evidence" value="ECO:0007669"/>
    <property type="project" value="TreeGrafter"/>
</dbReference>
<dbReference type="EMBL" id="CAJVPQ010002631">
    <property type="protein sequence ID" value="CAG8603503.1"/>
    <property type="molecule type" value="Genomic_DNA"/>
</dbReference>
<accession>A0A9N9GHX0</accession>
<keyword evidence="3" id="KW-0479">Metal-binding</keyword>
<evidence type="ECO:0000256" key="6">
    <source>
        <dbReference type="SAM" id="MobiDB-lite"/>
    </source>
</evidence>
<dbReference type="Proteomes" id="UP000789570">
    <property type="component" value="Unassembled WGS sequence"/>
</dbReference>
<dbReference type="GO" id="GO:0003899">
    <property type="term" value="F:DNA-directed RNA polymerase activity"/>
    <property type="evidence" value="ECO:0007669"/>
    <property type="project" value="InterPro"/>
</dbReference>
<organism evidence="7 8">
    <name type="scientific">Funneliformis caledonium</name>
    <dbReference type="NCBI Taxonomy" id="1117310"/>
    <lineage>
        <taxon>Eukaryota</taxon>
        <taxon>Fungi</taxon>
        <taxon>Fungi incertae sedis</taxon>
        <taxon>Mucoromycota</taxon>
        <taxon>Glomeromycotina</taxon>
        <taxon>Glomeromycetes</taxon>
        <taxon>Glomerales</taxon>
        <taxon>Glomeraceae</taxon>
        <taxon>Funneliformis</taxon>
    </lineage>
</organism>
<comment type="caution">
    <text evidence="7">The sequence shown here is derived from an EMBL/GenBank/DDBJ whole genome shotgun (WGS) entry which is preliminary data.</text>
</comment>
<evidence type="ECO:0000256" key="1">
    <source>
        <dbReference type="ARBA" id="ARBA00020813"/>
    </source>
</evidence>
<dbReference type="Pfam" id="PF01194">
    <property type="entry name" value="RNA_pol_N"/>
    <property type="match status" value="1"/>
</dbReference>
<dbReference type="GO" id="GO:0042797">
    <property type="term" value="P:tRNA transcription by RNA polymerase III"/>
    <property type="evidence" value="ECO:0007669"/>
    <property type="project" value="TreeGrafter"/>
</dbReference>
<evidence type="ECO:0000256" key="3">
    <source>
        <dbReference type="ARBA" id="ARBA00022723"/>
    </source>
</evidence>
<keyword evidence="4" id="KW-0862">Zinc</keyword>
<dbReference type="GO" id="GO:0006366">
    <property type="term" value="P:transcription by RNA polymerase II"/>
    <property type="evidence" value="ECO:0007669"/>
    <property type="project" value="TreeGrafter"/>
</dbReference>
<dbReference type="SUPFAM" id="SSF46924">
    <property type="entry name" value="RNA polymerase subunit RPB10"/>
    <property type="match status" value="1"/>
</dbReference>
<feature type="compositionally biased region" description="Polar residues" evidence="6">
    <location>
        <begin position="165"/>
        <end position="184"/>
    </location>
</feature>
<protein>
    <recommendedName>
        <fullName evidence="1">DNA-directed RNA polymerases I, II, and III subunit RPABC5</fullName>
    </recommendedName>
</protein>
<dbReference type="OrthoDB" id="2354916at2759"/>
<name>A0A9N9GHX0_9GLOM</name>
<evidence type="ECO:0000256" key="5">
    <source>
        <dbReference type="ARBA" id="ARBA00023163"/>
    </source>
</evidence>
<dbReference type="InterPro" id="IPR000268">
    <property type="entry name" value="RPABC5/Rpb10"/>
</dbReference>
<dbReference type="Gene3D" id="1.10.10.60">
    <property type="entry name" value="Homeodomain-like"/>
    <property type="match status" value="1"/>
</dbReference>
<dbReference type="PANTHER" id="PTHR23431:SF3">
    <property type="entry name" value="DNA-DIRECTED RNA POLYMERASES I, II, AND III SUBUNIT RPABC5"/>
    <property type="match status" value="1"/>
</dbReference>
<dbReference type="GO" id="GO:0006360">
    <property type="term" value="P:transcription by RNA polymerase I"/>
    <property type="evidence" value="ECO:0007669"/>
    <property type="project" value="TreeGrafter"/>
</dbReference>
<evidence type="ECO:0000256" key="2">
    <source>
        <dbReference type="ARBA" id="ARBA00022478"/>
    </source>
</evidence>
<evidence type="ECO:0000313" key="7">
    <source>
        <dbReference type="EMBL" id="CAG8603503.1"/>
    </source>
</evidence>
<feature type="region of interest" description="Disordered" evidence="6">
    <location>
        <begin position="162"/>
        <end position="205"/>
    </location>
</feature>
<dbReference type="PANTHER" id="PTHR23431">
    <property type="entry name" value="DNA-DIRECTED RNA POLYMERASES I, II, AND III SUBUNIT RPABC5 FAMILY MEMBER"/>
    <property type="match status" value="1"/>
</dbReference>
<dbReference type="AlphaFoldDB" id="A0A9N9GHX0"/>
<keyword evidence="2" id="KW-0240">DNA-directed RNA polymerase</keyword>
<dbReference type="GO" id="GO:0005736">
    <property type="term" value="C:RNA polymerase I complex"/>
    <property type="evidence" value="ECO:0007669"/>
    <property type="project" value="TreeGrafter"/>
</dbReference>
<sequence length="205" mass="23541">MLDSEYSESAALESLGITRYCCRRMLISHVDFIHKILTFTPPESSMIGIGTDHYNSTFRIDSEMEEPPITPFNNDELDFTNGNSPRYDVERSPTYVSSKDQFVLRTPIDASIISMDQSFLLDDKSPRYVPSEDSSRYSQNEEYFSESTGQIYQSCPSYELASYTDDGSPTYQPEQIGDNCSSQYLPEHEQTNDDNSPRYSPYYDF</sequence>
<dbReference type="GO" id="GO:0008270">
    <property type="term" value="F:zinc ion binding"/>
    <property type="evidence" value="ECO:0007669"/>
    <property type="project" value="TreeGrafter"/>
</dbReference>
<keyword evidence="8" id="KW-1185">Reference proteome</keyword>
<keyword evidence="5" id="KW-0804">Transcription</keyword>
<dbReference type="InterPro" id="IPR023580">
    <property type="entry name" value="RNA_pol_su_RPB10"/>
</dbReference>
<dbReference type="GO" id="GO:0005665">
    <property type="term" value="C:RNA polymerase II, core complex"/>
    <property type="evidence" value="ECO:0007669"/>
    <property type="project" value="TreeGrafter"/>
</dbReference>